<dbReference type="HOGENOM" id="CLU_154570_4_1_10"/>
<dbReference type="eggNOG" id="COG2886">
    <property type="taxonomic scope" value="Bacteria"/>
</dbReference>
<name>B3QZB3_CHLT3</name>
<dbReference type="OrthoDB" id="5771572at2"/>
<evidence type="ECO:0000313" key="2">
    <source>
        <dbReference type="Proteomes" id="UP000001208"/>
    </source>
</evidence>
<reference evidence="1 2" key="1">
    <citation type="submission" date="2008-06" db="EMBL/GenBank/DDBJ databases">
        <title>Complete sequence of Chloroherpeton thalassium ATCC 35110.</title>
        <authorList>
            <consortium name="US DOE Joint Genome Institute"/>
            <person name="Lucas S."/>
            <person name="Copeland A."/>
            <person name="Lapidus A."/>
            <person name="Glavina del Rio T."/>
            <person name="Dalin E."/>
            <person name="Tice H."/>
            <person name="Bruce D."/>
            <person name="Goodwin L."/>
            <person name="Pitluck S."/>
            <person name="Schmutz J."/>
            <person name="Larimer F."/>
            <person name="Land M."/>
            <person name="Hauser L."/>
            <person name="Kyrpides N."/>
            <person name="Mikhailova N."/>
            <person name="Liu Z."/>
            <person name="Li T."/>
            <person name="Zhao F."/>
            <person name="Overmann J."/>
            <person name="Bryant D.A."/>
            <person name="Richardson P."/>
        </authorList>
    </citation>
    <scope>NUCLEOTIDE SEQUENCE [LARGE SCALE GENOMIC DNA]</scope>
    <source>
        <strain evidence="2">ATCC 35110 / GB-78</strain>
    </source>
</reference>
<accession>B3QZB3</accession>
<dbReference type="KEGG" id="cts:Ctha_1343"/>
<dbReference type="RefSeq" id="WP_012499890.1">
    <property type="nucleotide sequence ID" value="NC_011026.1"/>
</dbReference>
<dbReference type="AlphaFoldDB" id="B3QZB3"/>
<dbReference type="InterPro" id="IPR005368">
    <property type="entry name" value="UPF0175"/>
</dbReference>
<dbReference type="STRING" id="517418.Ctha_1343"/>
<dbReference type="EMBL" id="CP001100">
    <property type="protein sequence ID" value="ACF13806.1"/>
    <property type="molecule type" value="Genomic_DNA"/>
</dbReference>
<keyword evidence="2" id="KW-1185">Reference proteome</keyword>
<evidence type="ECO:0000313" key="1">
    <source>
        <dbReference type="EMBL" id="ACF13806.1"/>
    </source>
</evidence>
<sequence>MQERIINICFPIKENILLSAKETKDEFTNEIMYLSALYFYRKRRLSLGKAAELAGYKKIEFIEKLQREGESIFDYNEEEMDEIFEDSIKIK</sequence>
<protein>
    <submittedName>
        <fullName evidence="1">Uncharacterized protein</fullName>
    </submittedName>
</protein>
<dbReference type="Proteomes" id="UP000001208">
    <property type="component" value="Chromosome"/>
</dbReference>
<dbReference type="Pfam" id="PF03683">
    <property type="entry name" value="UPF0175"/>
    <property type="match status" value="1"/>
</dbReference>
<gene>
    <name evidence="1" type="ordered locus">Ctha_1343</name>
</gene>
<proteinExistence type="predicted"/>
<organism evidence="1 2">
    <name type="scientific">Chloroherpeton thalassium (strain ATCC 35110 / GB-78)</name>
    <dbReference type="NCBI Taxonomy" id="517418"/>
    <lineage>
        <taxon>Bacteria</taxon>
        <taxon>Pseudomonadati</taxon>
        <taxon>Chlorobiota</taxon>
        <taxon>Chlorobiia</taxon>
        <taxon>Chlorobiales</taxon>
        <taxon>Chloroherpetonaceae</taxon>
        <taxon>Chloroherpeton</taxon>
    </lineage>
</organism>